<evidence type="ECO:0000313" key="3">
    <source>
        <dbReference type="Proteomes" id="UP000639772"/>
    </source>
</evidence>
<accession>A0A835UIP8</accession>
<protein>
    <submittedName>
        <fullName evidence="2">Uncharacterized protein</fullName>
    </submittedName>
</protein>
<comment type="caution">
    <text evidence="2">The sequence shown here is derived from an EMBL/GenBank/DDBJ whole genome shotgun (WGS) entry which is preliminary data.</text>
</comment>
<proteinExistence type="predicted"/>
<feature type="compositionally biased region" description="Basic and acidic residues" evidence="1">
    <location>
        <begin position="29"/>
        <end position="40"/>
    </location>
</feature>
<reference evidence="2 3" key="1">
    <citation type="journal article" date="2020" name="Nat. Food">
        <title>A phased Vanilla planifolia genome enables genetic improvement of flavour and production.</title>
        <authorList>
            <person name="Hasing T."/>
            <person name="Tang H."/>
            <person name="Brym M."/>
            <person name="Khazi F."/>
            <person name="Huang T."/>
            <person name="Chambers A.H."/>
        </authorList>
    </citation>
    <scope>NUCLEOTIDE SEQUENCE [LARGE SCALE GENOMIC DNA]</scope>
    <source>
        <tissue evidence="2">Leaf</tissue>
    </source>
</reference>
<feature type="compositionally biased region" description="Basic residues" evidence="1">
    <location>
        <begin position="1"/>
        <end position="10"/>
    </location>
</feature>
<name>A0A835UIP8_VANPL</name>
<dbReference type="AlphaFoldDB" id="A0A835UIP8"/>
<evidence type="ECO:0000313" key="2">
    <source>
        <dbReference type="EMBL" id="KAG0462205.1"/>
    </source>
</evidence>
<gene>
    <name evidence="2" type="ORF">HPP92_020681</name>
</gene>
<sequence>MWHTHLKKRLNPNQTYKESKRRSRGYAKCKKEPSKTEVQGHKPPPVCSHSDASSTADARKNCVLGTTNSLEWLPKIDDALWSGGQMGNKDSNLVEQEASISKKFDSWSSSGEDVMSFWINMLAEAGNLA</sequence>
<feature type="region of interest" description="Disordered" evidence="1">
    <location>
        <begin position="1"/>
        <end position="54"/>
    </location>
</feature>
<dbReference type="Proteomes" id="UP000639772">
    <property type="component" value="Chromosome 11"/>
</dbReference>
<evidence type="ECO:0000256" key="1">
    <source>
        <dbReference type="SAM" id="MobiDB-lite"/>
    </source>
</evidence>
<organism evidence="2 3">
    <name type="scientific">Vanilla planifolia</name>
    <name type="common">Vanilla</name>
    <dbReference type="NCBI Taxonomy" id="51239"/>
    <lineage>
        <taxon>Eukaryota</taxon>
        <taxon>Viridiplantae</taxon>
        <taxon>Streptophyta</taxon>
        <taxon>Embryophyta</taxon>
        <taxon>Tracheophyta</taxon>
        <taxon>Spermatophyta</taxon>
        <taxon>Magnoliopsida</taxon>
        <taxon>Liliopsida</taxon>
        <taxon>Asparagales</taxon>
        <taxon>Orchidaceae</taxon>
        <taxon>Vanilloideae</taxon>
        <taxon>Vanilleae</taxon>
        <taxon>Vanilla</taxon>
    </lineage>
</organism>
<dbReference type="EMBL" id="JADCNM010000011">
    <property type="protein sequence ID" value="KAG0462205.1"/>
    <property type="molecule type" value="Genomic_DNA"/>
</dbReference>
<feature type="compositionally biased region" description="Basic residues" evidence="1">
    <location>
        <begin position="19"/>
        <end position="28"/>
    </location>
</feature>